<dbReference type="EC" id="2.8.1.7" evidence="10"/>
<feature type="binding site" evidence="10">
    <location>
        <position position="180"/>
    </location>
    <ligand>
        <name>pyridoxal 5'-phosphate</name>
        <dbReference type="ChEBI" id="CHEBI:597326"/>
    </ligand>
</feature>
<keyword evidence="3 10" id="KW-0963">Cytoplasm</keyword>
<dbReference type="GO" id="GO:0051537">
    <property type="term" value="F:2 iron, 2 sulfur cluster binding"/>
    <property type="evidence" value="ECO:0007669"/>
    <property type="project" value="UniProtKB-UniRule"/>
</dbReference>
<evidence type="ECO:0000256" key="3">
    <source>
        <dbReference type="ARBA" id="ARBA00022490"/>
    </source>
</evidence>
<comment type="cofactor">
    <cofactor evidence="1 10 11">
        <name>pyridoxal 5'-phosphate</name>
        <dbReference type="ChEBI" id="CHEBI:597326"/>
    </cofactor>
</comment>
<feature type="modified residue" description="N6-(pyridoxal phosphate)lysine" evidence="10">
    <location>
        <position position="203"/>
    </location>
</feature>
<dbReference type="Gene3D" id="3.40.640.10">
    <property type="entry name" value="Type I PLP-dependent aspartate aminotransferase-like (Major domain)"/>
    <property type="match status" value="1"/>
</dbReference>
<dbReference type="InterPro" id="IPR000192">
    <property type="entry name" value="Aminotrans_V_dom"/>
</dbReference>
<proteinExistence type="inferred from homology"/>
<dbReference type="GO" id="GO:0031071">
    <property type="term" value="F:cysteine desulfurase activity"/>
    <property type="evidence" value="ECO:0007669"/>
    <property type="project" value="UniProtKB-UniRule"/>
</dbReference>
<dbReference type="HAMAP" id="MF_00331">
    <property type="entry name" value="Cys_desulf_IscS"/>
    <property type="match status" value="1"/>
</dbReference>
<dbReference type="PIRSF" id="PIRSF005572">
    <property type="entry name" value="NifS"/>
    <property type="match status" value="1"/>
</dbReference>
<evidence type="ECO:0000256" key="2">
    <source>
        <dbReference type="ARBA" id="ARBA00006490"/>
    </source>
</evidence>
<dbReference type="InterPro" id="IPR015422">
    <property type="entry name" value="PyrdxlP-dep_Trfase_small"/>
</dbReference>
<keyword evidence="6 10" id="KW-0663">Pyridoxal phosphate</keyword>
<feature type="binding site" evidence="10">
    <location>
        <begin position="72"/>
        <end position="73"/>
    </location>
    <ligand>
        <name>pyridoxal 5'-phosphate</name>
        <dbReference type="ChEBI" id="CHEBI:597326"/>
    </ligand>
</feature>
<comment type="caution">
    <text evidence="13">The sequence shown here is derived from an EMBL/GenBank/DDBJ whole genome shotgun (WGS) entry which is preliminary data.</text>
</comment>
<evidence type="ECO:0000256" key="10">
    <source>
        <dbReference type="HAMAP-Rule" id="MF_00331"/>
    </source>
</evidence>
<keyword evidence="14" id="KW-1185">Reference proteome</keyword>
<dbReference type="Gene3D" id="1.10.260.50">
    <property type="match status" value="1"/>
</dbReference>
<dbReference type="Proteomes" id="UP000050833">
    <property type="component" value="Unassembled WGS sequence"/>
</dbReference>
<dbReference type="Gene3D" id="3.90.1150.10">
    <property type="entry name" value="Aspartate Aminotransferase, domain 1"/>
    <property type="match status" value="1"/>
</dbReference>
<keyword evidence="5 10" id="KW-0479">Metal-binding</keyword>
<feature type="binding site" description="via persulfide group" evidence="10">
    <location>
        <position position="326"/>
    </location>
    <ligand>
        <name>[2Fe-2S] cluster</name>
        <dbReference type="ChEBI" id="CHEBI:190135"/>
        <note>ligand shared with IscU</note>
    </ligand>
</feature>
<comment type="function">
    <text evidence="10">Master enzyme that delivers sulfur to a number of partners involved in Fe-S cluster assembly, tRNA modification or cofactor biosynthesis. Catalyzes the removal of elemental sulfur atoms from cysteine to produce alanine. Functions as a sulfur delivery protein for Fe-S cluster synthesis onto IscU, an Fe-S scaffold assembly protein, as well as other S acceptor proteins.</text>
</comment>
<feature type="domain" description="Aminotransferase class V" evidence="12">
    <location>
        <begin position="5"/>
        <end position="365"/>
    </location>
</feature>
<dbReference type="InterPro" id="IPR010240">
    <property type="entry name" value="Cys_deSase_IscS"/>
</dbReference>
<comment type="catalytic activity">
    <reaction evidence="9 10">
        <text>(sulfur carrier)-H + L-cysteine = (sulfur carrier)-SH + L-alanine</text>
        <dbReference type="Rhea" id="RHEA:43892"/>
        <dbReference type="Rhea" id="RHEA-COMP:14737"/>
        <dbReference type="Rhea" id="RHEA-COMP:14739"/>
        <dbReference type="ChEBI" id="CHEBI:29917"/>
        <dbReference type="ChEBI" id="CHEBI:35235"/>
        <dbReference type="ChEBI" id="CHEBI:57972"/>
        <dbReference type="ChEBI" id="CHEBI:64428"/>
        <dbReference type="EC" id="2.8.1.7"/>
    </reaction>
</comment>
<evidence type="ECO:0000313" key="14">
    <source>
        <dbReference type="Proteomes" id="UP000050833"/>
    </source>
</evidence>
<feature type="active site" description="Cysteine persulfide intermediate" evidence="10">
    <location>
        <position position="326"/>
    </location>
</feature>
<dbReference type="InterPro" id="IPR018247">
    <property type="entry name" value="EF_Hand_1_Ca_BS"/>
</dbReference>
<comment type="similarity">
    <text evidence="2 10">Belongs to the class-V pyridoxal-phosphate-dependent aminotransferase family. NifS/IscS subfamily.</text>
</comment>
<keyword evidence="8 10" id="KW-0411">Iron-sulfur</keyword>
<dbReference type="GO" id="GO:0046872">
    <property type="term" value="F:metal ion binding"/>
    <property type="evidence" value="ECO:0007669"/>
    <property type="project" value="UniProtKB-KW"/>
</dbReference>
<dbReference type="Pfam" id="PF00266">
    <property type="entry name" value="Aminotran_5"/>
    <property type="match status" value="1"/>
</dbReference>
<gene>
    <name evidence="10" type="primary">iscS</name>
    <name evidence="13" type="ORF">APZ18_08370</name>
</gene>
<dbReference type="InterPro" id="IPR016454">
    <property type="entry name" value="Cysteine_dSase"/>
</dbReference>
<dbReference type="NCBIfam" id="TIGR03402">
    <property type="entry name" value="FeS_nifS"/>
    <property type="match status" value="1"/>
</dbReference>
<dbReference type="SUPFAM" id="SSF53383">
    <property type="entry name" value="PLP-dependent transferases"/>
    <property type="match status" value="1"/>
</dbReference>
<dbReference type="InterPro" id="IPR020578">
    <property type="entry name" value="Aminotrans_V_PyrdxlP_BS"/>
</dbReference>
<organism evidence="13 14">
    <name type="scientific">Butyribacter intestini</name>
    <dbReference type="NCBI Taxonomy" id="1703332"/>
    <lineage>
        <taxon>Bacteria</taxon>
        <taxon>Bacillati</taxon>
        <taxon>Bacillota</taxon>
        <taxon>Clostridia</taxon>
        <taxon>Lachnospirales</taxon>
        <taxon>Lachnospiraceae</taxon>
        <taxon>Butyribacter</taxon>
    </lineage>
</organism>
<feature type="binding site" evidence="10">
    <location>
        <begin position="200"/>
        <end position="202"/>
    </location>
    <ligand>
        <name>pyridoxal 5'-phosphate</name>
        <dbReference type="ChEBI" id="CHEBI:597326"/>
    </ligand>
</feature>
<dbReference type="EMBL" id="LLKB01000005">
    <property type="protein sequence ID" value="KQC84735.1"/>
    <property type="molecule type" value="Genomic_DNA"/>
</dbReference>
<dbReference type="AlphaFoldDB" id="A0AAW3JQJ3"/>
<evidence type="ECO:0000256" key="5">
    <source>
        <dbReference type="ARBA" id="ARBA00022723"/>
    </source>
</evidence>
<evidence type="ECO:0000256" key="7">
    <source>
        <dbReference type="ARBA" id="ARBA00023004"/>
    </source>
</evidence>
<reference evidence="13 14" key="1">
    <citation type="submission" date="2015-10" db="EMBL/GenBank/DDBJ databases">
        <title>Butyribacter intestini gen. nov., sp. nov., a butyric acid-producing bacterium of the family Lachnospiraceae isolated from the human faeces.</title>
        <authorList>
            <person name="Zou Y."/>
            <person name="Xue W."/>
            <person name="Luo G."/>
            <person name="Lv M."/>
        </authorList>
    </citation>
    <scope>NUCLEOTIDE SEQUENCE [LARGE SCALE GENOMIC DNA]</scope>
    <source>
        <strain evidence="13 14">TF01-11</strain>
    </source>
</reference>
<evidence type="ECO:0000259" key="12">
    <source>
        <dbReference type="Pfam" id="PF00266"/>
    </source>
</evidence>
<comment type="subcellular location">
    <subcellularLocation>
        <location evidence="10">Cytoplasm</location>
    </subcellularLocation>
</comment>
<keyword evidence="4 10" id="KW-0808">Transferase</keyword>
<evidence type="ECO:0000256" key="1">
    <source>
        <dbReference type="ARBA" id="ARBA00001933"/>
    </source>
</evidence>
<protein>
    <recommendedName>
        <fullName evidence="10">Cysteine desulfurase IscS</fullName>
        <ecNumber evidence="10">2.8.1.7</ecNumber>
    </recommendedName>
</protein>
<evidence type="ECO:0000256" key="8">
    <source>
        <dbReference type="ARBA" id="ARBA00023014"/>
    </source>
</evidence>
<dbReference type="PROSITE" id="PS00595">
    <property type="entry name" value="AA_TRANSFER_CLASS_5"/>
    <property type="match status" value="1"/>
</dbReference>
<sequence>MSKCIYMDNAATTQVYPEVFDAMKPYFTEFYGNPSSIYSFAGNSKKAVEDARKTIADFLGARTEEIYFTGGGSESDNWALKATADAYANKGKHIITSKIEHHAILHTCEYLEKKGFEVTYLDVDENGFVNPADVEKAIRPDTILVSIMTANNEIGTIEPIAEIGKIAKDHGVLFHTDAVQAFGHIPMNVDEMNIDMLSASGHKINGPKGIGIMYIRKGVKIGSFVHGGAQERQRRAGTHNVPGIVGIGKAVELARDNMKERMEYETKLRDHLISRVMEEIPYAKLNGDKVKRLPNNVNVCFRFIEGESMLILLDQNGVCGSSGSACTSGSLDPSHVLLAIGLPHEIAHGSLRLTLSEKNTMEEVDFTVDKLKGIIERLRSMSPLYEDFVKNNK</sequence>
<evidence type="ECO:0000256" key="9">
    <source>
        <dbReference type="ARBA" id="ARBA00050776"/>
    </source>
</evidence>
<dbReference type="FunFam" id="3.40.640.10:FF:000084">
    <property type="entry name" value="IscS-like cysteine desulfurase"/>
    <property type="match status" value="1"/>
</dbReference>
<comment type="pathway">
    <text evidence="10">Cofactor biosynthesis; iron-sulfur cluster biosynthesis.</text>
</comment>
<evidence type="ECO:0000256" key="4">
    <source>
        <dbReference type="ARBA" id="ARBA00022679"/>
    </source>
</evidence>
<dbReference type="GO" id="GO:0044571">
    <property type="term" value="P:[2Fe-2S] cluster assembly"/>
    <property type="evidence" value="ECO:0007669"/>
    <property type="project" value="UniProtKB-UniRule"/>
</dbReference>
<dbReference type="GO" id="GO:0006520">
    <property type="term" value="P:amino acid metabolic process"/>
    <property type="evidence" value="ECO:0007669"/>
    <property type="project" value="InterPro"/>
</dbReference>
<feature type="binding site" evidence="10">
    <location>
        <position position="238"/>
    </location>
    <ligand>
        <name>pyridoxal 5'-phosphate</name>
        <dbReference type="ChEBI" id="CHEBI:597326"/>
    </ligand>
</feature>
<evidence type="ECO:0000313" key="13">
    <source>
        <dbReference type="EMBL" id="KQC84735.1"/>
    </source>
</evidence>
<dbReference type="NCBIfam" id="NF002806">
    <property type="entry name" value="PRK02948.1"/>
    <property type="match status" value="1"/>
</dbReference>
<name>A0AAW3JQJ3_9FIRM</name>
<keyword evidence="7 10" id="KW-0408">Iron</keyword>
<comment type="subunit">
    <text evidence="10">Homodimer. Forms a heterotetramer with IscU, interacts with other sulfur acceptors.</text>
</comment>
<feature type="binding site" evidence="10">
    <location>
        <position position="152"/>
    </location>
    <ligand>
        <name>pyridoxal 5'-phosphate</name>
        <dbReference type="ChEBI" id="CHEBI:597326"/>
    </ligand>
</feature>
<evidence type="ECO:0000256" key="6">
    <source>
        <dbReference type="ARBA" id="ARBA00022898"/>
    </source>
</evidence>
<dbReference type="RefSeq" id="WP_022013523.1">
    <property type="nucleotide sequence ID" value="NZ_DBGBRS010000130.1"/>
</dbReference>
<dbReference type="InterPro" id="IPR017772">
    <property type="entry name" value="Cys_deSase_NifS_bac/arc"/>
</dbReference>
<dbReference type="GO" id="GO:1990221">
    <property type="term" value="C:L-cysteine desulfurase complex"/>
    <property type="evidence" value="ECO:0007669"/>
    <property type="project" value="UniProtKB-ARBA"/>
</dbReference>
<evidence type="ECO:0000256" key="11">
    <source>
        <dbReference type="RuleBase" id="RU004504"/>
    </source>
</evidence>
<accession>A0AAW3JQJ3</accession>
<dbReference type="GO" id="GO:0030170">
    <property type="term" value="F:pyridoxal phosphate binding"/>
    <property type="evidence" value="ECO:0007669"/>
    <property type="project" value="UniProtKB-UniRule"/>
</dbReference>
<dbReference type="InterPro" id="IPR015421">
    <property type="entry name" value="PyrdxlP-dep_Trfase_major"/>
</dbReference>
<dbReference type="InterPro" id="IPR015424">
    <property type="entry name" value="PyrdxlP-dep_Trfase"/>
</dbReference>
<dbReference type="PROSITE" id="PS00018">
    <property type="entry name" value="EF_HAND_1"/>
    <property type="match status" value="1"/>
</dbReference>
<dbReference type="PANTHER" id="PTHR11601:SF34">
    <property type="entry name" value="CYSTEINE DESULFURASE"/>
    <property type="match status" value="1"/>
</dbReference>
<dbReference type="PANTHER" id="PTHR11601">
    <property type="entry name" value="CYSTEINE DESULFURYLASE FAMILY MEMBER"/>
    <property type="match status" value="1"/>
</dbReference>
<keyword evidence="10" id="KW-0001">2Fe-2S</keyword>